<keyword evidence="2" id="KW-0479">Metal-binding</keyword>
<accession>A0A3N0HYW5</accession>
<dbReference type="RefSeq" id="WP_128521098.1">
    <property type="nucleotide sequence ID" value="NZ_CAUWBR010000022.1"/>
</dbReference>
<dbReference type="Proteomes" id="UP000276568">
    <property type="component" value="Unassembled WGS sequence"/>
</dbReference>
<dbReference type="InterPro" id="IPR000979">
    <property type="entry name" value="Phosphodiesterase_MJ0936/Vps29"/>
</dbReference>
<dbReference type="Pfam" id="PF12850">
    <property type="entry name" value="Metallophos_2"/>
    <property type="match status" value="1"/>
</dbReference>
<dbReference type="NCBIfam" id="TIGR00040">
    <property type="entry name" value="yfcE"/>
    <property type="match status" value="1"/>
</dbReference>
<organism evidence="4 5">
    <name type="scientific">Absicoccus porci</name>
    <dbReference type="NCBI Taxonomy" id="2486576"/>
    <lineage>
        <taxon>Bacteria</taxon>
        <taxon>Bacillati</taxon>
        <taxon>Bacillota</taxon>
        <taxon>Erysipelotrichia</taxon>
        <taxon>Erysipelotrichales</taxon>
        <taxon>Erysipelotrichaceae</taxon>
        <taxon>Absicoccus</taxon>
    </lineage>
</organism>
<dbReference type="EMBL" id="RJQC01000004">
    <property type="protein sequence ID" value="RNM29410.1"/>
    <property type="molecule type" value="Genomic_DNA"/>
</dbReference>
<dbReference type="SUPFAM" id="SSF56300">
    <property type="entry name" value="Metallo-dependent phosphatases"/>
    <property type="match status" value="1"/>
</dbReference>
<keyword evidence="5" id="KW-1185">Reference proteome</keyword>
<sequence>MKKKFLVMSDSHGQNDLVQEVIDKESPIDGLIHCGDMEEAFGKDLSFPMYFVKGNCDSRRIGKKIPYERIIDVCGYKILICHGHLYHVKYSLQDLINEGISQQVDIICFGHTHIPLITKKKGILLLNPGSLAFPERGYQNSYIVLTFSENGIHYSLKEVMEY</sequence>
<comment type="cofactor">
    <cofactor evidence="2">
        <name>a divalent metal cation</name>
        <dbReference type="ChEBI" id="CHEBI:60240"/>
    </cofactor>
</comment>
<dbReference type="AlphaFoldDB" id="A0A3N0HYW5"/>
<evidence type="ECO:0000313" key="5">
    <source>
        <dbReference type="Proteomes" id="UP000276568"/>
    </source>
</evidence>
<dbReference type="GO" id="GO:0016787">
    <property type="term" value="F:hydrolase activity"/>
    <property type="evidence" value="ECO:0007669"/>
    <property type="project" value="UniProtKB-UniRule"/>
</dbReference>
<evidence type="ECO:0000256" key="2">
    <source>
        <dbReference type="RuleBase" id="RU362039"/>
    </source>
</evidence>
<gene>
    <name evidence="4" type="ORF">EDX97_10520</name>
</gene>
<reference evidence="4 5" key="1">
    <citation type="submission" date="2018-11" db="EMBL/GenBank/DDBJ databases">
        <title>Clostridium sp. nov., a member of the family Erysipelotrichaceae isolated from pig faeces.</title>
        <authorList>
            <person name="Chang Y.-H."/>
        </authorList>
    </citation>
    <scope>NUCLEOTIDE SEQUENCE [LARGE SCALE GENOMIC DNA]</scope>
    <source>
        <strain evidence="4 5">YH-panp20</strain>
    </source>
</reference>
<dbReference type="GO" id="GO:0046872">
    <property type="term" value="F:metal ion binding"/>
    <property type="evidence" value="ECO:0007669"/>
    <property type="project" value="UniProtKB-KW"/>
</dbReference>
<dbReference type="InterPro" id="IPR029052">
    <property type="entry name" value="Metallo-depent_PP-like"/>
</dbReference>
<protein>
    <recommendedName>
        <fullName evidence="2">Phosphoesterase</fullName>
        <ecNumber evidence="2">3.1.4.-</ecNumber>
    </recommendedName>
</protein>
<comment type="similarity">
    <text evidence="1 2">Belongs to the metallophosphoesterase superfamily. YfcE family.</text>
</comment>
<feature type="domain" description="Calcineurin-like phosphoesterase" evidence="3">
    <location>
        <begin position="4"/>
        <end position="149"/>
    </location>
</feature>
<dbReference type="EC" id="3.1.4.-" evidence="2"/>
<evidence type="ECO:0000259" key="3">
    <source>
        <dbReference type="Pfam" id="PF12850"/>
    </source>
</evidence>
<dbReference type="Gene3D" id="3.60.21.10">
    <property type="match status" value="1"/>
</dbReference>
<name>A0A3N0HYW5_9FIRM</name>
<evidence type="ECO:0000256" key="1">
    <source>
        <dbReference type="ARBA" id="ARBA00008950"/>
    </source>
</evidence>
<dbReference type="OrthoDB" id="9800565at2"/>
<dbReference type="InterPro" id="IPR024654">
    <property type="entry name" value="Calcineurin-like_PHP_lpxH"/>
</dbReference>
<comment type="caution">
    <text evidence="4">The sequence shown here is derived from an EMBL/GenBank/DDBJ whole genome shotgun (WGS) entry which is preliminary data.</text>
</comment>
<dbReference type="PANTHER" id="PTHR11124">
    <property type="entry name" value="VACUOLAR SORTING PROTEIN VPS29"/>
    <property type="match status" value="1"/>
</dbReference>
<proteinExistence type="inferred from homology"/>
<evidence type="ECO:0000313" key="4">
    <source>
        <dbReference type="EMBL" id="RNM29410.1"/>
    </source>
</evidence>